<proteinExistence type="predicted"/>
<dbReference type="GO" id="GO:0030288">
    <property type="term" value="C:outer membrane-bounded periplasmic space"/>
    <property type="evidence" value="ECO:0007669"/>
    <property type="project" value="TreeGrafter"/>
</dbReference>
<dbReference type="InterPro" id="IPR008334">
    <property type="entry name" value="5'-Nucleotdase_C"/>
</dbReference>
<sequence length="250" mass="28589">MRYYLYITIFLLCLSCHSKKNLYEQKANLIVLNDSIIGDEKIEGLIQPYRIALDKEMDVVLGTLDTTFEQKRSAAESMLGNWVADVVFESGYTYLLNQNILQNEAVCFSLINKGGLRSSLNKGPITKGEIYELMPFDNEIVVLKLDNIQIRALLKYLFNYQGQPIGNANCQLSSNQNKLFIHSRPYLFDQPIYVITSDYLAKGGDKMYFFDAPITYIQTGILIRDALIQEVKTKKSIHAPLNFGRIQFVK</sequence>
<reference evidence="2 3" key="1">
    <citation type="submission" date="2018-06" db="EMBL/GenBank/DDBJ databases">
        <title>The draft genome sequence of Crocinitomix sp. SM1701.</title>
        <authorList>
            <person name="Zhang X."/>
        </authorList>
    </citation>
    <scope>NUCLEOTIDE SEQUENCE [LARGE SCALE GENOMIC DNA]</scope>
    <source>
        <strain evidence="2 3">SM1701</strain>
    </source>
</reference>
<organism evidence="2 3">
    <name type="scientific">Putridiphycobacter roseus</name>
    <dbReference type="NCBI Taxonomy" id="2219161"/>
    <lineage>
        <taxon>Bacteria</taxon>
        <taxon>Pseudomonadati</taxon>
        <taxon>Bacteroidota</taxon>
        <taxon>Flavobacteriia</taxon>
        <taxon>Flavobacteriales</taxon>
        <taxon>Crocinitomicaceae</taxon>
        <taxon>Putridiphycobacter</taxon>
    </lineage>
</organism>
<keyword evidence="3" id="KW-1185">Reference proteome</keyword>
<dbReference type="GO" id="GO:0016787">
    <property type="term" value="F:hydrolase activity"/>
    <property type="evidence" value="ECO:0007669"/>
    <property type="project" value="InterPro"/>
</dbReference>
<dbReference type="Proteomes" id="UP000249248">
    <property type="component" value="Unassembled WGS sequence"/>
</dbReference>
<evidence type="ECO:0000313" key="2">
    <source>
        <dbReference type="EMBL" id="PZE17377.1"/>
    </source>
</evidence>
<dbReference type="GO" id="GO:0009166">
    <property type="term" value="P:nucleotide catabolic process"/>
    <property type="evidence" value="ECO:0007669"/>
    <property type="project" value="InterPro"/>
</dbReference>
<dbReference type="AlphaFoldDB" id="A0A2W1MZN3"/>
<dbReference type="PANTHER" id="PTHR11575:SF24">
    <property type="entry name" value="5'-NUCLEOTIDASE"/>
    <property type="match status" value="1"/>
</dbReference>
<evidence type="ECO:0000313" key="3">
    <source>
        <dbReference type="Proteomes" id="UP000249248"/>
    </source>
</evidence>
<dbReference type="InterPro" id="IPR006179">
    <property type="entry name" value="5_nucleotidase/apyrase"/>
</dbReference>
<dbReference type="InterPro" id="IPR036907">
    <property type="entry name" value="5'-Nucleotdase_C_sf"/>
</dbReference>
<accession>A0A2W1MZN3</accession>
<evidence type="ECO:0000259" key="1">
    <source>
        <dbReference type="Pfam" id="PF02872"/>
    </source>
</evidence>
<dbReference type="SUPFAM" id="SSF55816">
    <property type="entry name" value="5'-nucleotidase (syn. UDP-sugar hydrolase), C-terminal domain"/>
    <property type="match status" value="1"/>
</dbReference>
<dbReference type="RefSeq" id="WP_111062902.1">
    <property type="nucleotide sequence ID" value="NZ_JBHUCU010000016.1"/>
</dbReference>
<feature type="domain" description="5'-Nucleotidase C-terminal" evidence="1">
    <location>
        <begin position="61"/>
        <end position="156"/>
    </location>
</feature>
<name>A0A2W1MZN3_9FLAO</name>
<gene>
    <name evidence="2" type="ORF">DNU06_08890</name>
</gene>
<dbReference type="EMBL" id="QKSB01000004">
    <property type="protein sequence ID" value="PZE17377.1"/>
    <property type="molecule type" value="Genomic_DNA"/>
</dbReference>
<dbReference type="Gene3D" id="3.90.780.10">
    <property type="entry name" value="5'-Nucleotidase, C-terminal domain"/>
    <property type="match status" value="1"/>
</dbReference>
<comment type="caution">
    <text evidence="2">The sequence shown here is derived from an EMBL/GenBank/DDBJ whole genome shotgun (WGS) entry which is preliminary data.</text>
</comment>
<dbReference type="PANTHER" id="PTHR11575">
    <property type="entry name" value="5'-NUCLEOTIDASE-RELATED"/>
    <property type="match status" value="1"/>
</dbReference>
<dbReference type="OrthoDB" id="4762412at2"/>
<protein>
    <recommendedName>
        <fullName evidence="1">5'-Nucleotidase C-terminal domain-containing protein</fullName>
    </recommendedName>
</protein>
<dbReference type="Pfam" id="PF02872">
    <property type="entry name" value="5_nucleotid_C"/>
    <property type="match status" value="1"/>
</dbReference>